<organism evidence="3 4">
    <name type="scientific">Pendulispora rubella</name>
    <dbReference type="NCBI Taxonomy" id="2741070"/>
    <lineage>
        <taxon>Bacteria</taxon>
        <taxon>Pseudomonadati</taxon>
        <taxon>Myxococcota</taxon>
        <taxon>Myxococcia</taxon>
        <taxon>Myxococcales</taxon>
        <taxon>Sorangiineae</taxon>
        <taxon>Pendulisporaceae</taxon>
        <taxon>Pendulispora</taxon>
    </lineage>
</organism>
<keyword evidence="2" id="KW-0732">Signal</keyword>
<feature type="compositionally biased region" description="Basic and acidic residues" evidence="1">
    <location>
        <begin position="87"/>
        <end position="100"/>
    </location>
</feature>
<dbReference type="RefSeq" id="WP_394839009.1">
    <property type="nucleotide sequence ID" value="NZ_CP089929.1"/>
</dbReference>
<accession>A0ABZ2LEH4</accession>
<name>A0ABZ2LEH4_9BACT</name>
<dbReference type="Proteomes" id="UP001374803">
    <property type="component" value="Chromosome"/>
</dbReference>
<evidence type="ECO:0000256" key="1">
    <source>
        <dbReference type="SAM" id="MobiDB-lite"/>
    </source>
</evidence>
<reference evidence="3" key="1">
    <citation type="submission" date="2021-12" db="EMBL/GenBank/DDBJ databases">
        <title>Discovery of the Pendulisporaceae a myxobacterial family with distinct sporulation behavior and unique specialized metabolism.</title>
        <authorList>
            <person name="Garcia R."/>
            <person name="Popoff A."/>
            <person name="Bader C.D."/>
            <person name="Loehr J."/>
            <person name="Walesch S."/>
            <person name="Walt C."/>
            <person name="Boldt J."/>
            <person name="Bunk B."/>
            <person name="Haeckl F.J.F.P.J."/>
            <person name="Gunesch A.P."/>
            <person name="Birkelbach J."/>
            <person name="Nuebel U."/>
            <person name="Pietschmann T."/>
            <person name="Bach T."/>
            <person name="Mueller R."/>
        </authorList>
    </citation>
    <scope>NUCLEOTIDE SEQUENCE</scope>
    <source>
        <strain evidence="3">MSr11367</strain>
    </source>
</reference>
<sequence>MQRRVYRSKTAARALLAWIPLLLVGAGAGAGASMAGCSDDALKAPRSDTQYDDPDDPGTGGVVGAADATTRDAPFDAVGSGGDDAGADAHDASDGREGGG</sequence>
<keyword evidence="4" id="KW-1185">Reference proteome</keyword>
<evidence type="ECO:0000256" key="2">
    <source>
        <dbReference type="SAM" id="SignalP"/>
    </source>
</evidence>
<feature type="chain" id="PRO_5045113225" evidence="2">
    <location>
        <begin position="36"/>
        <end position="100"/>
    </location>
</feature>
<feature type="signal peptide" evidence="2">
    <location>
        <begin position="1"/>
        <end position="35"/>
    </location>
</feature>
<proteinExistence type="predicted"/>
<evidence type="ECO:0000313" key="3">
    <source>
        <dbReference type="EMBL" id="WXB09337.1"/>
    </source>
</evidence>
<evidence type="ECO:0000313" key="4">
    <source>
        <dbReference type="Proteomes" id="UP001374803"/>
    </source>
</evidence>
<dbReference type="EMBL" id="CP089983">
    <property type="protein sequence ID" value="WXB09337.1"/>
    <property type="molecule type" value="Genomic_DNA"/>
</dbReference>
<protein>
    <submittedName>
        <fullName evidence="3">Uncharacterized protein</fullName>
    </submittedName>
</protein>
<feature type="region of interest" description="Disordered" evidence="1">
    <location>
        <begin position="30"/>
        <end position="100"/>
    </location>
</feature>
<gene>
    <name evidence="3" type="ORF">LVJ94_19155</name>
</gene>